<dbReference type="InterPro" id="IPR036291">
    <property type="entry name" value="NAD(P)-bd_dom_sf"/>
</dbReference>
<reference evidence="3 4" key="1">
    <citation type="submission" date="2020-03" db="EMBL/GenBank/DDBJ databases">
        <title>Whole genome shotgun sequence of Phytohabitans houttuyneae NBRC 108639.</title>
        <authorList>
            <person name="Komaki H."/>
            <person name="Tamura T."/>
        </authorList>
    </citation>
    <scope>NUCLEOTIDE SEQUENCE [LARGE SCALE GENOMIC DNA]</scope>
    <source>
        <strain evidence="3 4">NBRC 108639</strain>
    </source>
</reference>
<evidence type="ECO:0000256" key="1">
    <source>
        <dbReference type="ARBA" id="ARBA00006484"/>
    </source>
</evidence>
<dbReference type="GO" id="GO:0030497">
    <property type="term" value="P:fatty acid elongation"/>
    <property type="evidence" value="ECO:0007669"/>
    <property type="project" value="TreeGrafter"/>
</dbReference>
<dbReference type="EMBL" id="BLPF01000003">
    <property type="protein sequence ID" value="GFJ83130.1"/>
    <property type="molecule type" value="Genomic_DNA"/>
</dbReference>
<dbReference type="AlphaFoldDB" id="A0A6V8KI84"/>
<keyword evidence="2" id="KW-0560">Oxidoreductase</keyword>
<dbReference type="Gene3D" id="3.40.50.720">
    <property type="entry name" value="NAD(P)-binding Rossmann-like Domain"/>
    <property type="match status" value="1"/>
</dbReference>
<sequence>MIVGTGASGSYVVTGAARGIGRAIAERLLHDGPVVGVDADWHVPLPHGHTDVDVEVGWPGEQRPHRLLTVTGDAADEEVATRAADLAAIHAPLAGWVNNAAVFRDASLHNAPAREVLDLVALNLGLAMAGCAAAVKHFLATGTPGAIVNVSSHQAQRPVPGALPYATAKAAIEGLTRALAVDYGRHGIRVNAVALGSIATERYDAYLTDAGPAGATLIDAEMRRLHPLGRVGRADEVAAAVAHLLSPDSSYITGAVIPVDGGRAARGQDPEER</sequence>
<dbReference type="PRINTS" id="PR00080">
    <property type="entry name" value="SDRFAMILY"/>
</dbReference>
<evidence type="ECO:0000313" key="4">
    <source>
        <dbReference type="Proteomes" id="UP000482800"/>
    </source>
</evidence>
<gene>
    <name evidence="3" type="ORF">Phou_073100</name>
</gene>
<proteinExistence type="inferred from homology"/>
<dbReference type="FunFam" id="3.40.50.720:FF:000084">
    <property type="entry name" value="Short-chain dehydrogenase reductase"/>
    <property type="match status" value="1"/>
</dbReference>
<keyword evidence="4" id="KW-1185">Reference proteome</keyword>
<comment type="caution">
    <text evidence="3">The sequence shown here is derived from an EMBL/GenBank/DDBJ whole genome shotgun (WGS) entry which is preliminary data.</text>
</comment>
<dbReference type="InterPro" id="IPR020904">
    <property type="entry name" value="Sc_DH/Rdtase_CS"/>
</dbReference>
<organism evidence="3 4">
    <name type="scientific">Phytohabitans houttuyneae</name>
    <dbReference type="NCBI Taxonomy" id="1076126"/>
    <lineage>
        <taxon>Bacteria</taxon>
        <taxon>Bacillati</taxon>
        <taxon>Actinomycetota</taxon>
        <taxon>Actinomycetes</taxon>
        <taxon>Micromonosporales</taxon>
        <taxon>Micromonosporaceae</taxon>
    </lineage>
</organism>
<dbReference type="PROSITE" id="PS00061">
    <property type="entry name" value="ADH_SHORT"/>
    <property type="match status" value="1"/>
</dbReference>
<dbReference type="CDD" id="cd05233">
    <property type="entry name" value="SDR_c"/>
    <property type="match status" value="1"/>
</dbReference>
<dbReference type="InterPro" id="IPR002347">
    <property type="entry name" value="SDR_fam"/>
</dbReference>
<dbReference type="Proteomes" id="UP000482800">
    <property type="component" value="Unassembled WGS sequence"/>
</dbReference>
<reference evidence="3 4" key="2">
    <citation type="submission" date="2020-03" db="EMBL/GenBank/DDBJ databases">
        <authorList>
            <person name="Ichikawa N."/>
            <person name="Kimura A."/>
            <person name="Kitahashi Y."/>
            <person name="Uohara A."/>
        </authorList>
    </citation>
    <scope>NUCLEOTIDE SEQUENCE [LARGE SCALE GENOMIC DNA]</scope>
    <source>
        <strain evidence="3 4">NBRC 108639</strain>
    </source>
</reference>
<dbReference type="SUPFAM" id="SSF51735">
    <property type="entry name" value="NAD(P)-binding Rossmann-fold domains"/>
    <property type="match status" value="1"/>
</dbReference>
<name>A0A6V8KI84_9ACTN</name>
<evidence type="ECO:0000256" key="2">
    <source>
        <dbReference type="ARBA" id="ARBA00023002"/>
    </source>
</evidence>
<evidence type="ECO:0000313" key="3">
    <source>
        <dbReference type="EMBL" id="GFJ83130.1"/>
    </source>
</evidence>
<dbReference type="RefSeq" id="WP_173065171.1">
    <property type="nucleotide sequence ID" value="NZ_BAABGO010000007.1"/>
</dbReference>
<comment type="similarity">
    <text evidence="1">Belongs to the short-chain dehydrogenases/reductases (SDR) family.</text>
</comment>
<dbReference type="PANTHER" id="PTHR42760">
    <property type="entry name" value="SHORT-CHAIN DEHYDROGENASES/REDUCTASES FAMILY MEMBER"/>
    <property type="match status" value="1"/>
</dbReference>
<dbReference type="GO" id="GO:0016616">
    <property type="term" value="F:oxidoreductase activity, acting on the CH-OH group of donors, NAD or NADP as acceptor"/>
    <property type="evidence" value="ECO:0007669"/>
    <property type="project" value="TreeGrafter"/>
</dbReference>
<protein>
    <submittedName>
        <fullName evidence="3">Dehydrogenase</fullName>
    </submittedName>
</protein>
<accession>A0A6V8KI84</accession>
<dbReference type="PANTHER" id="PTHR42760:SF40">
    <property type="entry name" value="3-OXOACYL-[ACYL-CARRIER-PROTEIN] REDUCTASE, CHLOROPLASTIC"/>
    <property type="match status" value="1"/>
</dbReference>
<dbReference type="PRINTS" id="PR00081">
    <property type="entry name" value="GDHRDH"/>
</dbReference>
<dbReference type="Pfam" id="PF13561">
    <property type="entry name" value="adh_short_C2"/>
    <property type="match status" value="1"/>
</dbReference>